<protein>
    <submittedName>
        <fullName evidence="1">Uncharacterized protein</fullName>
    </submittedName>
</protein>
<dbReference type="EMBL" id="ACUZ02000013">
    <property type="protein sequence ID" value="EFB32735.1"/>
    <property type="molecule type" value="Genomic_DNA"/>
</dbReference>
<sequence>MHLQNHFGACVKPFYGFDALTSIILCCNLTLITALSASDCGIK</sequence>
<gene>
    <name evidence="1" type="ORF">HMPREF0971_00915</name>
</gene>
<dbReference type="AlphaFoldDB" id="D1QPM3"/>
<dbReference type="HOGENOM" id="CLU_3237742_0_0_10"/>
<organism evidence="1 2">
    <name type="scientific">Segatella oris F0302</name>
    <dbReference type="NCBI Taxonomy" id="649760"/>
    <lineage>
        <taxon>Bacteria</taxon>
        <taxon>Pseudomonadati</taxon>
        <taxon>Bacteroidota</taxon>
        <taxon>Bacteroidia</taxon>
        <taxon>Bacteroidales</taxon>
        <taxon>Prevotellaceae</taxon>
        <taxon>Segatella</taxon>
    </lineage>
</organism>
<comment type="caution">
    <text evidence="1">The sequence shown here is derived from an EMBL/GenBank/DDBJ whole genome shotgun (WGS) entry which is preliminary data.</text>
</comment>
<proteinExistence type="predicted"/>
<name>D1QPM3_9BACT</name>
<evidence type="ECO:0000313" key="1">
    <source>
        <dbReference type="EMBL" id="EFB32735.1"/>
    </source>
</evidence>
<evidence type="ECO:0000313" key="2">
    <source>
        <dbReference type="Proteomes" id="UP000004079"/>
    </source>
</evidence>
<accession>D1QPM3</accession>
<reference evidence="1 2" key="1">
    <citation type="submission" date="2009-11" db="EMBL/GenBank/DDBJ databases">
        <authorList>
            <person name="Weinstock G."/>
            <person name="Sodergren E."/>
            <person name="Clifton S."/>
            <person name="Fulton L."/>
            <person name="Fulton B."/>
            <person name="Courtney L."/>
            <person name="Fronick C."/>
            <person name="Harrison M."/>
            <person name="Strong C."/>
            <person name="Farmer C."/>
            <person name="Delahaunty K."/>
            <person name="Markovic C."/>
            <person name="Hall O."/>
            <person name="Minx P."/>
            <person name="Tomlinson C."/>
            <person name="Mitreva M."/>
            <person name="Nelson J."/>
            <person name="Hou S."/>
            <person name="Wollam A."/>
            <person name="Pepin K.H."/>
            <person name="Johnson M."/>
            <person name="Bhonagiri V."/>
            <person name="Nash W.E."/>
            <person name="Warren W."/>
            <person name="Chinwalla A."/>
            <person name="Mardis E.R."/>
            <person name="Wilson R.K."/>
        </authorList>
    </citation>
    <scope>NUCLEOTIDE SEQUENCE [LARGE SCALE GENOMIC DNA]</scope>
    <source>
        <strain evidence="1 2">F0302</strain>
    </source>
</reference>
<dbReference type="Proteomes" id="UP000004079">
    <property type="component" value="Unassembled WGS sequence"/>
</dbReference>